<proteinExistence type="inferred from homology"/>
<dbReference type="PANTHER" id="PTHR42928:SF5">
    <property type="entry name" value="BLR1237 PROTEIN"/>
    <property type="match status" value="1"/>
</dbReference>
<evidence type="ECO:0000256" key="2">
    <source>
        <dbReference type="SAM" id="SignalP"/>
    </source>
</evidence>
<gene>
    <name evidence="3" type="ORF">FOC84_18880</name>
</gene>
<dbReference type="SUPFAM" id="SSF53850">
    <property type="entry name" value="Periplasmic binding protein-like II"/>
    <property type="match status" value="1"/>
</dbReference>
<dbReference type="Gene3D" id="3.40.190.150">
    <property type="entry name" value="Bordetella uptake gene, domain 1"/>
    <property type="match status" value="1"/>
</dbReference>
<dbReference type="EMBL" id="CP053985">
    <property type="protein sequence ID" value="QKH36887.1"/>
    <property type="molecule type" value="Genomic_DNA"/>
</dbReference>
<dbReference type="AlphaFoldDB" id="A0A7D4E021"/>
<reference evidence="3 4" key="1">
    <citation type="submission" date="2020-05" db="EMBL/GenBank/DDBJ databases">
        <title>FDA dAtabase for Regulatory Grade micrObial Sequences (FDA-ARGOS): Supporting development and validation of Infectious Disease Dx tests.</title>
        <authorList>
            <person name="Sproer C."/>
            <person name="Gronow S."/>
            <person name="Severitt S."/>
            <person name="Schroder I."/>
            <person name="Tallon L."/>
            <person name="Sadzewicz L."/>
            <person name="Zhao X."/>
            <person name="Vavikolanu K."/>
            <person name="Mehta A."/>
            <person name="Aluvathingal J."/>
            <person name="Nadendla S."/>
            <person name="Myers T."/>
            <person name="Yan Y."/>
            <person name="Sichtig H."/>
        </authorList>
    </citation>
    <scope>NUCLEOTIDE SEQUENCE [LARGE SCALE GENOMIC DNA]</scope>
    <source>
        <strain evidence="3 4">FDAARGOS_790</strain>
    </source>
</reference>
<sequence>MAIRAIRSAAAAAFLTATSALVAGAAAAQTSFPQKPVKIILPFSPGGASDVLARQIAEDLRKTWKQPVIVENRTGASGILAADAVAKADPDGYTALLTVTALVQTPSLYEKPSYDPIKDFAPVSQVGTMPLAFVVSAASPIKTLGEFIAAARAKPNDVSYGSFGIGSAGHLYLELLQDAAKIRLIHVPYKGETPTLQDLIGGQISGAIVSVPGAKPMADAGKIRALAVTGESRTAQLPEVPSFAEAGYSGVGLESIGWYGLLLPAKTPPEVVDKFSRDLNAVLKQPDFRQRMQTYGIKLTGTTPAEFSEIIKSDYARWTKVIRDNNIKAN</sequence>
<dbReference type="PIRSF" id="PIRSF017082">
    <property type="entry name" value="YflP"/>
    <property type="match status" value="1"/>
</dbReference>
<name>A0A7D4E021_9BURK</name>
<feature type="chain" id="PRO_5028806217" evidence="2">
    <location>
        <begin position="23"/>
        <end position="330"/>
    </location>
</feature>
<feature type="signal peptide" evidence="2">
    <location>
        <begin position="1"/>
        <end position="22"/>
    </location>
</feature>
<dbReference type="InterPro" id="IPR042100">
    <property type="entry name" value="Bug_dom1"/>
</dbReference>
<accession>A0A7D4E021</accession>
<protein>
    <submittedName>
        <fullName evidence="3">Tripartite tricarboxylate transporter substrate binding protein</fullName>
    </submittedName>
</protein>
<evidence type="ECO:0000256" key="1">
    <source>
        <dbReference type="ARBA" id="ARBA00006987"/>
    </source>
</evidence>
<keyword evidence="2" id="KW-0732">Signal</keyword>
<dbReference type="RefSeq" id="WP_173145765.1">
    <property type="nucleotide sequence ID" value="NZ_CP053985.1"/>
</dbReference>
<dbReference type="KEGG" id="apes:FOC84_18880"/>
<dbReference type="PANTHER" id="PTHR42928">
    <property type="entry name" value="TRICARBOXYLATE-BINDING PROTEIN"/>
    <property type="match status" value="1"/>
</dbReference>
<dbReference type="CDD" id="cd13578">
    <property type="entry name" value="PBP2_Bug27"/>
    <property type="match status" value="1"/>
</dbReference>
<dbReference type="Pfam" id="PF03401">
    <property type="entry name" value="TctC"/>
    <property type="match status" value="1"/>
</dbReference>
<evidence type="ECO:0000313" key="4">
    <source>
        <dbReference type="Proteomes" id="UP000500970"/>
    </source>
</evidence>
<organism evidence="3 4">
    <name type="scientific">Achromobacter pestifer</name>
    <dbReference type="NCBI Taxonomy" id="1353889"/>
    <lineage>
        <taxon>Bacteria</taxon>
        <taxon>Pseudomonadati</taxon>
        <taxon>Pseudomonadota</taxon>
        <taxon>Betaproteobacteria</taxon>
        <taxon>Burkholderiales</taxon>
        <taxon>Alcaligenaceae</taxon>
        <taxon>Achromobacter</taxon>
    </lineage>
</organism>
<dbReference type="Proteomes" id="UP000500970">
    <property type="component" value="Chromosome"/>
</dbReference>
<comment type="similarity">
    <text evidence="1">Belongs to the UPF0065 (bug) family.</text>
</comment>
<keyword evidence="4" id="KW-1185">Reference proteome</keyword>
<dbReference type="Gene3D" id="3.40.190.10">
    <property type="entry name" value="Periplasmic binding protein-like II"/>
    <property type="match status" value="1"/>
</dbReference>
<dbReference type="InterPro" id="IPR005064">
    <property type="entry name" value="BUG"/>
</dbReference>
<evidence type="ECO:0000313" key="3">
    <source>
        <dbReference type="EMBL" id="QKH36887.1"/>
    </source>
</evidence>